<organism evidence="1 2">
    <name type="scientific">Tigriopus californicus</name>
    <name type="common">Marine copepod</name>
    <dbReference type="NCBI Taxonomy" id="6832"/>
    <lineage>
        <taxon>Eukaryota</taxon>
        <taxon>Metazoa</taxon>
        <taxon>Ecdysozoa</taxon>
        <taxon>Arthropoda</taxon>
        <taxon>Crustacea</taxon>
        <taxon>Multicrustacea</taxon>
        <taxon>Hexanauplia</taxon>
        <taxon>Copepoda</taxon>
        <taxon>Harpacticoida</taxon>
        <taxon>Harpacticidae</taxon>
        <taxon>Tigriopus</taxon>
    </lineage>
</organism>
<name>A0A553PKN0_TIGCA</name>
<dbReference type="EMBL" id="VCGU01000003">
    <property type="protein sequence ID" value="TRY78209.1"/>
    <property type="molecule type" value="Genomic_DNA"/>
</dbReference>
<evidence type="ECO:0000313" key="1">
    <source>
        <dbReference type="EMBL" id="TRY78209.1"/>
    </source>
</evidence>
<comment type="caution">
    <text evidence="1">The sequence shown here is derived from an EMBL/GenBank/DDBJ whole genome shotgun (WGS) entry which is preliminary data.</text>
</comment>
<dbReference type="AlphaFoldDB" id="A0A553PKN0"/>
<evidence type="ECO:0000313" key="2">
    <source>
        <dbReference type="Proteomes" id="UP000318571"/>
    </source>
</evidence>
<reference evidence="1 2" key="1">
    <citation type="journal article" date="2018" name="Nat. Ecol. Evol.">
        <title>Genomic signatures of mitonuclear coevolution across populations of Tigriopus californicus.</title>
        <authorList>
            <person name="Barreto F.S."/>
            <person name="Watson E.T."/>
            <person name="Lima T.G."/>
            <person name="Willett C.S."/>
            <person name="Edmands S."/>
            <person name="Li W."/>
            <person name="Burton R.S."/>
        </authorList>
    </citation>
    <scope>NUCLEOTIDE SEQUENCE [LARGE SCALE GENOMIC DNA]</scope>
    <source>
        <strain evidence="1 2">San Diego</strain>
    </source>
</reference>
<dbReference type="Proteomes" id="UP000318571">
    <property type="component" value="Chromosome 11"/>
</dbReference>
<proteinExistence type="predicted"/>
<keyword evidence="2" id="KW-1185">Reference proteome</keyword>
<protein>
    <submittedName>
        <fullName evidence="1">Uncharacterized protein</fullName>
    </submittedName>
</protein>
<gene>
    <name evidence="1" type="ORF">TCAL_14443</name>
</gene>
<sequence>MQHRDSFGHKSTIHAVTGFQQRRVIVESMVGTFHGWFYESVFRSWWQLNGCGGVPLYKLYRRKTDWRTDVQPIIGECNDEMSDFGRSLARPQQPDTKNYSLSKTDSLEELMKTVRAPRTPADHPQYRMIPTVPIDARALEEIFWLPDQEELVPE</sequence>
<accession>A0A553PKN0</accession>